<dbReference type="Gene3D" id="2.40.128.20">
    <property type="match status" value="1"/>
</dbReference>
<dbReference type="SUPFAM" id="SSF50814">
    <property type="entry name" value="Lipocalins"/>
    <property type="match status" value="1"/>
</dbReference>
<feature type="chain" id="PRO_5001518470" evidence="1">
    <location>
        <begin position="17"/>
        <end position="193"/>
    </location>
</feature>
<evidence type="ECO:0000313" key="2">
    <source>
        <dbReference type="EMBL" id="JAC30864.1"/>
    </source>
</evidence>
<organism evidence="2">
    <name type="scientific">Amblyomma triste</name>
    <name type="common">Neotropical tick</name>
    <dbReference type="NCBI Taxonomy" id="251400"/>
    <lineage>
        <taxon>Eukaryota</taxon>
        <taxon>Metazoa</taxon>
        <taxon>Ecdysozoa</taxon>
        <taxon>Arthropoda</taxon>
        <taxon>Chelicerata</taxon>
        <taxon>Arachnida</taxon>
        <taxon>Acari</taxon>
        <taxon>Parasitiformes</taxon>
        <taxon>Ixodida</taxon>
        <taxon>Ixodoidea</taxon>
        <taxon>Ixodidae</taxon>
        <taxon>Amblyomminae</taxon>
        <taxon>Amblyomma</taxon>
    </lineage>
</organism>
<feature type="signal peptide" evidence="1">
    <location>
        <begin position="1"/>
        <end position="16"/>
    </location>
</feature>
<accession>A0A023GAI8</accession>
<dbReference type="InterPro" id="IPR002970">
    <property type="entry name" value="Tick_his-bd"/>
</dbReference>
<dbReference type="GO" id="GO:0030682">
    <property type="term" value="P:symbiont-mediated perturbation of host defenses"/>
    <property type="evidence" value="ECO:0007669"/>
    <property type="project" value="InterPro"/>
</dbReference>
<keyword evidence="1" id="KW-0732">Signal</keyword>
<protein>
    <submittedName>
        <fullName evidence="2">Putative secreted protein</fullName>
    </submittedName>
</protein>
<dbReference type="InterPro" id="IPR012674">
    <property type="entry name" value="Calycin"/>
</dbReference>
<proteinExistence type="evidence at transcript level"/>
<evidence type="ECO:0000256" key="1">
    <source>
        <dbReference type="SAM" id="SignalP"/>
    </source>
</evidence>
<name>A0A023GAI8_AMBTT</name>
<dbReference type="Pfam" id="PF02098">
    <property type="entry name" value="His_binding"/>
    <property type="match status" value="1"/>
</dbReference>
<dbReference type="EMBL" id="GBBM01004554">
    <property type="protein sequence ID" value="JAC30864.1"/>
    <property type="molecule type" value="mRNA"/>
</dbReference>
<reference evidence="2" key="1">
    <citation type="submission" date="2014-03" db="EMBL/GenBank/DDBJ databases">
        <title>The sialotranscriptome of Amblyomma triste, Amblyomma parvum and Amblyomma cajennense ticks, uncovered by 454-based RNA-seq.</title>
        <authorList>
            <person name="Garcia G.R."/>
            <person name="Gardinassi L.G."/>
            <person name="Ribeiro J.M."/>
            <person name="Anatriello E."/>
            <person name="Ferreira B.R."/>
            <person name="Moreira H.N."/>
            <person name="Mafra C."/>
            <person name="Olegario M.M."/>
            <person name="Szabo P.J."/>
            <person name="Miranda-Santos I.K."/>
            <person name="Maruyama S.R."/>
        </authorList>
    </citation>
    <scope>NUCLEOTIDE SEQUENCE</scope>
    <source>
        <strain evidence="2">Mato Grasso do Sul</strain>
        <tissue evidence="2">Salivary glands</tissue>
    </source>
</reference>
<dbReference type="AlphaFoldDB" id="A0A023GAI8"/>
<dbReference type="GO" id="GO:0043176">
    <property type="term" value="F:amine binding"/>
    <property type="evidence" value="ECO:0007669"/>
    <property type="project" value="InterPro"/>
</dbReference>
<sequence>MIFTFAILFCMQAAAANVLRPGNFLNDTPILDIRSLTQVTGPLVVVNRTHHIESEYRCLTAEMVQNLSVTQYAYELRAGKYNGTSFVYGTEKVTVNLTEVKNRTGVYEASYYSSKTNLTANLTLEMKDTTNSCFVIWVRNSDYESGCELLVKDSQLEHIPQGCKDYYEENCTAPSLQLHNSSCIYEPFTPLQC</sequence>